<dbReference type="EMBL" id="AZDA01000046">
    <property type="protein sequence ID" value="KRK39001.1"/>
    <property type="molecule type" value="Genomic_DNA"/>
</dbReference>
<dbReference type="AlphaFoldDB" id="A0A0R1GZ29"/>
<comment type="caution">
    <text evidence="1">The sequence shown here is derived from an EMBL/GenBank/DDBJ whole genome shotgun (WGS) entry which is preliminary data.</text>
</comment>
<dbReference type="STRING" id="1423726.FC07_GL002718"/>
<keyword evidence="2" id="KW-1185">Reference proteome</keyword>
<dbReference type="Proteomes" id="UP000051461">
    <property type="component" value="Unassembled WGS sequence"/>
</dbReference>
<evidence type="ECO:0000313" key="2">
    <source>
        <dbReference type="Proteomes" id="UP000051461"/>
    </source>
</evidence>
<dbReference type="RefSeq" id="WP_057904378.1">
    <property type="nucleotide sequence ID" value="NZ_AZDA01000046.1"/>
</dbReference>
<gene>
    <name evidence="1" type="ORF">FC07_GL002718</name>
</gene>
<accession>A0A0R1GZ29</accession>
<evidence type="ECO:0000313" key="1">
    <source>
        <dbReference type="EMBL" id="KRK39001.1"/>
    </source>
</evidence>
<organism evidence="1 2">
    <name type="scientific">Loigolactobacillus bifermentans DSM 20003</name>
    <dbReference type="NCBI Taxonomy" id="1423726"/>
    <lineage>
        <taxon>Bacteria</taxon>
        <taxon>Bacillati</taxon>
        <taxon>Bacillota</taxon>
        <taxon>Bacilli</taxon>
        <taxon>Lactobacillales</taxon>
        <taxon>Lactobacillaceae</taxon>
        <taxon>Loigolactobacillus</taxon>
    </lineage>
</organism>
<proteinExistence type="predicted"/>
<sequence length="117" mass="13267">MSLELVEDYVPKAKDMVPDSEPFNGDGYQKLINAVADAVVAKVVPELKKMFKDTEDDTVTQAQLNARYFHISAEAMCDLCNVPGFPKFYAPNKANARYSLEAVKQWTQEQKQTKKYI</sequence>
<name>A0A0R1GZ29_9LACO</name>
<dbReference type="PATRIC" id="fig|1423726.3.peg.2829"/>
<protein>
    <submittedName>
        <fullName evidence="1">Uncharacterized protein</fullName>
    </submittedName>
</protein>
<reference evidence="1 2" key="1">
    <citation type="journal article" date="2015" name="Genome Announc.">
        <title>Expanding the biotechnology potential of lactobacilli through comparative genomics of 213 strains and associated genera.</title>
        <authorList>
            <person name="Sun Z."/>
            <person name="Harris H.M."/>
            <person name="McCann A."/>
            <person name="Guo C."/>
            <person name="Argimon S."/>
            <person name="Zhang W."/>
            <person name="Yang X."/>
            <person name="Jeffery I.B."/>
            <person name="Cooney J.C."/>
            <person name="Kagawa T.F."/>
            <person name="Liu W."/>
            <person name="Song Y."/>
            <person name="Salvetti E."/>
            <person name="Wrobel A."/>
            <person name="Rasinkangas P."/>
            <person name="Parkhill J."/>
            <person name="Rea M.C."/>
            <person name="O'Sullivan O."/>
            <person name="Ritari J."/>
            <person name="Douillard F.P."/>
            <person name="Paul Ross R."/>
            <person name="Yang R."/>
            <person name="Briner A.E."/>
            <person name="Felis G.E."/>
            <person name="de Vos W.M."/>
            <person name="Barrangou R."/>
            <person name="Klaenhammer T.R."/>
            <person name="Caufield P.W."/>
            <person name="Cui Y."/>
            <person name="Zhang H."/>
            <person name="O'Toole P.W."/>
        </authorList>
    </citation>
    <scope>NUCLEOTIDE SEQUENCE [LARGE SCALE GENOMIC DNA]</scope>
    <source>
        <strain evidence="1 2">DSM 20003</strain>
    </source>
</reference>